<comment type="caution">
    <text evidence="2">The sequence shown here is derived from an EMBL/GenBank/DDBJ whole genome shotgun (WGS) entry which is preliminary data.</text>
</comment>
<protein>
    <submittedName>
        <fullName evidence="2">DUF4760 domain-containing protein</fullName>
    </submittedName>
</protein>
<evidence type="ECO:0000256" key="1">
    <source>
        <dbReference type="SAM" id="Phobius"/>
    </source>
</evidence>
<reference evidence="2 3" key="1">
    <citation type="submission" date="2022-04" db="EMBL/GenBank/DDBJ databases">
        <authorList>
            <person name="Grouzdev D.S."/>
            <person name="Pantiukh K.S."/>
            <person name="Krutkina M.S."/>
        </authorList>
    </citation>
    <scope>NUCLEOTIDE SEQUENCE [LARGE SCALE GENOMIC DNA]</scope>
    <source>
        <strain evidence="2 3">Jip08</strain>
    </source>
</reference>
<gene>
    <name evidence="2" type="ORF">MWN33_17750</name>
</gene>
<organism evidence="2 3">
    <name type="scientific">Ancylobacter koreensis</name>
    <dbReference type="NCBI Taxonomy" id="266121"/>
    <lineage>
        <taxon>Bacteria</taxon>
        <taxon>Pseudomonadati</taxon>
        <taxon>Pseudomonadota</taxon>
        <taxon>Alphaproteobacteria</taxon>
        <taxon>Hyphomicrobiales</taxon>
        <taxon>Xanthobacteraceae</taxon>
        <taxon>Ancylobacter</taxon>
    </lineage>
</organism>
<dbReference type="Proteomes" id="UP001202867">
    <property type="component" value="Unassembled WGS sequence"/>
</dbReference>
<keyword evidence="1" id="KW-0472">Membrane</keyword>
<evidence type="ECO:0000313" key="2">
    <source>
        <dbReference type="EMBL" id="MCK0209879.1"/>
    </source>
</evidence>
<feature type="transmembrane region" description="Helical" evidence="1">
    <location>
        <begin position="234"/>
        <end position="254"/>
    </location>
</feature>
<feature type="transmembrane region" description="Helical" evidence="1">
    <location>
        <begin position="27"/>
        <end position="45"/>
    </location>
</feature>
<sequence>MAVLSLLDPLCQWVVGAQCLQVDEGPATLVVGLIGIPSLVLTWIASGRISRAAYRDQNSYKFLIDAPENTEIFRFLVSLEAYMASDGLSKAVKGDPIVADRARAIAAYFEQTAVSVRLGLVSETFLRLSERSIVVSFVRLYRSIIIEEREQIKNPLLYREVEMLALRFSLFPPGPAQRFVETMLGRPSFTLTRWRKGHVNAWGQLLECEKLCILEGRSRTHQEMLAAQIEGFQAILVWLAVLPTLAFILLVPAAP</sequence>
<keyword evidence="3" id="KW-1185">Reference proteome</keyword>
<proteinExistence type="predicted"/>
<dbReference type="Pfam" id="PF15956">
    <property type="entry name" value="DUF4760"/>
    <property type="match status" value="1"/>
</dbReference>
<dbReference type="RefSeq" id="WP_247202384.1">
    <property type="nucleotide sequence ID" value="NZ_JALKCG010000009.1"/>
</dbReference>
<reference evidence="3" key="2">
    <citation type="submission" date="2023-07" db="EMBL/GenBank/DDBJ databases">
        <title>Ancylobacter moscoviensis sp. nov., facultatively methylotrophic bacteria from activated sludge and the reclassification of Starkeya novella (Starkey 1934) Kelly et al. 2000 as Ancylobacter novellus comb. nov., Starkeya koreensis Im et al. 2006 as Ancylobacter koreensis comb.nov., Angulomicrobium tetraedrale Vasil'eva et al. 1986 as Ancylobacter tetraedralis comb. nov., Angulomicrobium amanitiforme Fritz et al. 2004 as Ancylobacter amanitiformis comb. nov. and Methylorhabdus multivorans Doronina et al. 1996 as Ancylobacter multivorans comb. nov. and emended description of the genus Ancylobacter.</title>
        <authorList>
            <person name="Doronina N."/>
            <person name="Chemodurova A."/>
            <person name="Grouzdev D."/>
            <person name="Koziaeva V."/>
            <person name="Shi W."/>
            <person name="Wu L."/>
            <person name="Kaparullina E."/>
        </authorList>
    </citation>
    <scope>NUCLEOTIDE SEQUENCE [LARGE SCALE GENOMIC DNA]</scope>
    <source>
        <strain evidence="3">Jip08</strain>
    </source>
</reference>
<dbReference type="InterPro" id="IPR031876">
    <property type="entry name" value="DUF4760"/>
</dbReference>
<dbReference type="EMBL" id="JALKCG010000009">
    <property type="protein sequence ID" value="MCK0209879.1"/>
    <property type="molecule type" value="Genomic_DNA"/>
</dbReference>
<keyword evidence="1" id="KW-1133">Transmembrane helix</keyword>
<evidence type="ECO:0000313" key="3">
    <source>
        <dbReference type="Proteomes" id="UP001202867"/>
    </source>
</evidence>
<keyword evidence="1" id="KW-0812">Transmembrane</keyword>
<accession>A0ABT0DRH6</accession>
<name>A0ABT0DRH6_9HYPH</name>